<evidence type="ECO:0000256" key="3">
    <source>
        <dbReference type="ARBA" id="ARBA00022679"/>
    </source>
</evidence>
<accession>A0A2Z3S097</accession>
<keyword evidence="4" id="KW-0479">Metal-binding</keyword>
<dbReference type="AlphaFoldDB" id="A0A2Z3S097"/>
<dbReference type="SUPFAM" id="SSF53383">
    <property type="entry name" value="PLP-dependent transferases"/>
    <property type="match status" value="1"/>
</dbReference>
<evidence type="ECO:0000256" key="7">
    <source>
        <dbReference type="ARBA" id="ARBA00023014"/>
    </source>
</evidence>
<comment type="catalytic activity">
    <reaction evidence="8">
        <text>(sulfur carrier)-H + L-cysteine = (sulfur carrier)-SH + L-alanine</text>
        <dbReference type="Rhea" id="RHEA:43892"/>
        <dbReference type="Rhea" id="RHEA-COMP:14737"/>
        <dbReference type="Rhea" id="RHEA-COMP:14739"/>
        <dbReference type="ChEBI" id="CHEBI:29917"/>
        <dbReference type="ChEBI" id="CHEBI:35235"/>
        <dbReference type="ChEBI" id="CHEBI:57972"/>
        <dbReference type="ChEBI" id="CHEBI:64428"/>
        <dbReference type="EC" id="2.8.1.7"/>
    </reaction>
</comment>
<dbReference type="InterPro" id="IPR015421">
    <property type="entry name" value="PyrdxlP-dep_Trfase_major"/>
</dbReference>
<keyword evidence="6" id="KW-0408">Iron</keyword>
<reference evidence="10 11" key="1">
    <citation type="submission" date="2017-10" db="EMBL/GenBank/DDBJ databases">
        <title>Genome of an Actinobacterium that displays light-enhanced growth.</title>
        <authorList>
            <person name="Maresca J.A."/>
            <person name="Hempel P."/>
            <person name="Shevchenko O."/>
            <person name="Miller K.J."/>
            <person name="Hahn M.W."/>
        </authorList>
    </citation>
    <scope>NUCLEOTIDE SEQUENCE [LARGE SCALE GENOMIC DNA]</scope>
    <source>
        <strain evidence="10 11">MWH-Mo1</strain>
    </source>
</reference>
<dbReference type="InterPro" id="IPR016454">
    <property type="entry name" value="Cysteine_dSase"/>
</dbReference>
<evidence type="ECO:0000256" key="8">
    <source>
        <dbReference type="ARBA" id="ARBA00050776"/>
    </source>
</evidence>
<evidence type="ECO:0000313" key="11">
    <source>
        <dbReference type="Proteomes" id="UP000246894"/>
    </source>
</evidence>
<keyword evidence="5" id="KW-0663">Pyridoxal phosphate</keyword>
<organism evidence="10 11">
    <name type="scientific">Aurantimicrobium photophilum</name>
    <dbReference type="NCBI Taxonomy" id="1987356"/>
    <lineage>
        <taxon>Bacteria</taxon>
        <taxon>Bacillati</taxon>
        <taxon>Actinomycetota</taxon>
        <taxon>Actinomycetes</taxon>
        <taxon>Micrococcales</taxon>
        <taxon>Microbacteriaceae</taxon>
        <taxon>Aurantimicrobium</taxon>
    </lineage>
</organism>
<dbReference type="EC" id="2.8.1.7" evidence="10"/>
<dbReference type="GO" id="GO:0046872">
    <property type="term" value="F:metal ion binding"/>
    <property type="evidence" value="ECO:0007669"/>
    <property type="project" value="UniProtKB-KW"/>
</dbReference>
<dbReference type="EMBL" id="CP023994">
    <property type="protein sequence ID" value="AWR21686.1"/>
    <property type="molecule type" value="Genomic_DNA"/>
</dbReference>
<dbReference type="KEGG" id="aum:AURMO_01092"/>
<sequence length="399" mass="42110">MVAYLDHAASTPVRPEAAKAFTDALAHAGNPSSVHRHGQAARALVEDAREYLATVLGCQPIEVIFTSGGTESINLALVGLFRAAVEKDAKRNRIVVPEAEHHATLDTVLWLQEHEGAVLEWIPIDKLGRIDVTELNDTLERAGKSVALVTMLWANNEVGTIQPVAEIAALAAEHHVPLHIDAVSAFGHIPVNFAQIRTDSGAQGNAGLVALSISGHKFGSVPGVGALVVSREAQLEPLIHGGGQQRGLRSGTLDAPAISSMAIAALVTDKAFENEHARLISLRDATIEKIQELVPDAVLSGDPENRLDNNVNFTFPGCQSDSLLFLLDAMGVSVSTGSACQAGVAQPSHVLLAMGHDERGASSALRISLGHTTAQEELDEFFAALPEAVERARKAGTTV</sequence>
<proteinExistence type="inferred from homology"/>
<evidence type="ECO:0000256" key="2">
    <source>
        <dbReference type="ARBA" id="ARBA00006490"/>
    </source>
</evidence>
<keyword evidence="3 10" id="KW-0808">Transferase</keyword>
<gene>
    <name evidence="10" type="ORF">AURMO_01092</name>
</gene>
<keyword evidence="11" id="KW-1185">Reference proteome</keyword>
<dbReference type="Gene3D" id="3.40.640.10">
    <property type="entry name" value="Type I PLP-dependent aspartate aminotransferase-like (Major domain)"/>
    <property type="match status" value="1"/>
</dbReference>
<feature type="domain" description="Aminotransferase class V" evidence="9">
    <location>
        <begin position="4"/>
        <end position="381"/>
    </location>
</feature>
<comment type="cofactor">
    <cofactor evidence="1">
        <name>pyridoxal 5'-phosphate</name>
        <dbReference type="ChEBI" id="CHEBI:597326"/>
    </cofactor>
</comment>
<dbReference type="PANTHER" id="PTHR11601">
    <property type="entry name" value="CYSTEINE DESULFURYLASE FAMILY MEMBER"/>
    <property type="match status" value="1"/>
</dbReference>
<protein>
    <submittedName>
        <fullName evidence="10">Cysteine desulfurase</fullName>
        <ecNumber evidence="10">2.8.1.7</ecNumber>
    </submittedName>
</protein>
<evidence type="ECO:0000259" key="9">
    <source>
        <dbReference type="Pfam" id="PF00266"/>
    </source>
</evidence>
<comment type="similarity">
    <text evidence="2">Belongs to the class-V pyridoxal-phosphate-dependent aminotransferase family. NifS/IscS subfamily.</text>
</comment>
<keyword evidence="7" id="KW-0411">Iron-sulfur</keyword>
<dbReference type="PANTHER" id="PTHR11601:SF34">
    <property type="entry name" value="CYSTEINE DESULFURASE"/>
    <property type="match status" value="1"/>
</dbReference>
<dbReference type="Gene3D" id="3.90.1150.10">
    <property type="entry name" value="Aspartate Aminotransferase, domain 1"/>
    <property type="match status" value="1"/>
</dbReference>
<dbReference type="InterPro" id="IPR015424">
    <property type="entry name" value="PyrdxlP-dep_Trfase"/>
</dbReference>
<name>A0A2Z3S097_9MICO</name>
<dbReference type="Gene3D" id="1.10.260.50">
    <property type="match status" value="1"/>
</dbReference>
<evidence type="ECO:0000313" key="10">
    <source>
        <dbReference type="EMBL" id="AWR21686.1"/>
    </source>
</evidence>
<dbReference type="RefSeq" id="WP_204163593.1">
    <property type="nucleotide sequence ID" value="NZ_CP023994.1"/>
</dbReference>
<evidence type="ECO:0000256" key="4">
    <source>
        <dbReference type="ARBA" id="ARBA00022723"/>
    </source>
</evidence>
<dbReference type="InterPro" id="IPR015422">
    <property type="entry name" value="PyrdxlP-dep_Trfase_small"/>
</dbReference>
<dbReference type="GO" id="GO:0051536">
    <property type="term" value="F:iron-sulfur cluster binding"/>
    <property type="evidence" value="ECO:0007669"/>
    <property type="project" value="UniProtKB-KW"/>
</dbReference>
<evidence type="ECO:0000256" key="5">
    <source>
        <dbReference type="ARBA" id="ARBA00022898"/>
    </source>
</evidence>
<dbReference type="Pfam" id="PF00266">
    <property type="entry name" value="Aminotran_5"/>
    <property type="match status" value="1"/>
</dbReference>
<dbReference type="Proteomes" id="UP000246894">
    <property type="component" value="Chromosome"/>
</dbReference>
<evidence type="ECO:0000256" key="6">
    <source>
        <dbReference type="ARBA" id="ARBA00023004"/>
    </source>
</evidence>
<dbReference type="InterPro" id="IPR000192">
    <property type="entry name" value="Aminotrans_V_dom"/>
</dbReference>
<evidence type="ECO:0000256" key="1">
    <source>
        <dbReference type="ARBA" id="ARBA00001933"/>
    </source>
</evidence>
<dbReference type="GO" id="GO:0031071">
    <property type="term" value="F:cysteine desulfurase activity"/>
    <property type="evidence" value="ECO:0007669"/>
    <property type="project" value="UniProtKB-EC"/>
</dbReference>
<dbReference type="PIRSF" id="PIRSF005572">
    <property type="entry name" value="NifS"/>
    <property type="match status" value="1"/>
</dbReference>